<feature type="region of interest" description="Disordered" evidence="1">
    <location>
        <begin position="157"/>
        <end position="196"/>
    </location>
</feature>
<feature type="region of interest" description="Disordered" evidence="1">
    <location>
        <begin position="1"/>
        <end position="26"/>
    </location>
</feature>
<dbReference type="EMBL" id="MU842808">
    <property type="protein sequence ID" value="KAK2035467.1"/>
    <property type="molecule type" value="Genomic_DNA"/>
</dbReference>
<accession>A0AAD9HVZ6</accession>
<feature type="compositionally biased region" description="Polar residues" evidence="1">
    <location>
        <begin position="185"/>
        <end position="196"/>
    </location>
</feature>
<organism evidence="2 3">
    <name type="scientific">Colletotrichum zoysiae</name>
    <dbReference type="NCBI Taxonomy" id="1216348"/>
    <lineage>
        <taxon>Eukaryota</taxon>
        <taxon>Fungi</taxon>
        <taxon>Dikarya</taxon>
        <taxon>Ascomycota</taxon>
        <taxon>Pezizomycotina</taxon>
        <taxon>Sordariomycetes</taxon>
        <taxon>Hypocreomycetidae</taxon>
        <taxon>Glomerellales</taxon>
        <taxon>Glomerellaceae</taxon>
        <taxon>Colletotrichum</taxon>
        <taxon>Colletotrichum graminicola species complex</taxon>
    </lineage>
</organism>
<comment type="caution">
    <text evidence="2">The sequence shown here is derived from an EMBL/GenBank/DDBJ whole genome shotgun (WGS) entry which is preliminary data.</text>
</comment>
<proteinExistence type="predicted"/>
<dbReference type="Proteomes" id="UP001232148">
    <property type="component" value="Unassembled WGS sequence"/>
</dbReference>
<feature type="compositionally biased region" description="Basic and acidic residues" evidence="1">
    <location>
        <begin position="165"/>
        <end position="184"/>
    </location>
</feature>
<name>A0AAD9HVZ6_9PEZI</name>
<evidence type="ECO:0000256" key="1">
    <source>
        <dbReference type="SAM" id="MobiDB-lite"/>
    </source>
</evidence>
<gene>
    <name evidence="2" type="ORF">LX32DRAFT_647529</name>
</gene>
<evidence type="ECO:0000313" key="2">
    <source>
        <dbReference type="EMBL" id="KAK2035467.1"/>
    </source>
</evidence>
<sequence>MDTRVAGKVSTGEDEEESESESESEGECGYFLLIKTDSRQAMHQPMYLGRTEYEDCVVRPATSSAALAPGTEYLSANGRPHVVGQVLAPCPKYVFTITYSGNHSYLVCTNSSTNTPNPVRTVRAGTQGTSSVRRYFPTNHLLTDGYKVWQYEVWQRGEGGGSESTSDKRAMHGKWGPHDTDHEQTTGLSRFSSANG</sequence>
<protein>
    <submittedName>
        <fullName evidence="2">Uncharacterized protein</fullName>
    </submittedName>
</protein>
<feature type="compositionally biased region" description="Acidic residues" evidence="1">
    <location>
        <begin position="12"/>
        <end position="26"/>
    </location>
</feature>
<dbReference type="AlphaFoldDB" id="A0AAD9HVZ6"/>
<reference evidence="2" key="1">
    <citation type="submission" date="2021-06" db="EMBL/GenBank/DDBJ databases">
        <title>Comparative genomics, transcriptomics and evolutionary studies reveal genomic signatures of adaptation to plant cell wall in hemibiotrophic fungi.</title>
        <authorList>
            <consortium name="DOE Joint Genome Institute"/>
            <person name="Baroncelli R."/>
            <person name="Diaz J.F."/>
            <person name="Benocci T."/>
            <person name="Peng M."/>
            <person name="Battaglia E."/>
            <person name="Haridas S."/>
            <person name="Andreopoulos W."/>
            <person name="Labutti K."/>
            <person name="Pangilinan J."/>
            <person name="Floch G.L."/>
            <person name="Makela M.R."/>
            <person name="Henrissat B."/>
            <person name="Grigoriev I.V."/>
            <person name="Crouch J.A."/>
            <person name="De Vries R.P."/>
            <person name="Sukno S.A."/>
            <person name="Thon M.R."/>
        </authorList>
    </citation>
    <scope>NUCLEOTIDE SEQUENCE</scope>
    <source>
        <strain evidence="2">MAFF235873</strain>
    </source>
</reference>
<evidence type="ECO:0000313" key="3">
    <source>
        <dbReference type="Proteomes" id="UP001232148"/>
    </source>
</evidence>
<keyword evidence="3" id="KW-1185">Reference proteome</keyword>